<dbReference type="Gene3D" id="3.40.50.720">
    <property type="entry name" value="NAD(P)-binding Rossmann-like Domain"/>
    <property type="match status" value="1"/>
</dbReference>
<protein>
    <submittedName>
        <fullName evidence="2">SDR family oxidoreductase</fullName>
    </submittedName>
</protein>
<dbReference type="PANTHER" id="PTHR15020">
    <property type="entry name" value="FLAVIN REDUCTASE-RELATED"/>
    <property type="match status" value="1"/>
</dbReference>
<dbReference type="PANTHER" id="PTHR15020:SF50">
    <property type="entry name" value="UPF0659 PROTEIN YMR090W"/>
    <property type="match status" value="1"/>
</dbReference>
<dbReference type="CDD" id="cd05243">
    <property type="entry name" value="SDR_a5"/>
    <property type="match status" value="1"/>
</dbReference>
<name>A0ABV8JBQ4_9BACL</name>
<dbReference type="InterPro" id="IPR016040">
    <property type="entry name" value="NAD(P)-bd_dom"/>
</dbReference>
<proteinExistence type="predicted"/>
<feature type="domain" description="NAD(P)-binding" evidence="1">
    <location>
        <begin position="7"/>
        <end position="188"/>
    </location>
</feature>
<dbReference type="RefSeq" id="WP_380702058.1">
    <property type="nucleotide sequence ID" value="NZ_JBHSAP010000007.1"/>
</dbReference>
<dbReference type="InterPro" id="IPR036291">
    <property type="entry name" value="NAD(P)-bd_dom_sf"/>
</dbReference>
<sequence length="212" mass="22356">MNVLVIGANGKTGKLVVQGLVKGGQHRVRAMVREPKQIPSLEEMGAETVVADLENDIPHAYEGVNAVIFAAGSGSHTGLDKTEQVDHLGAVKSVDEAIKHGVNRFIMLSSLGADDPAYAPEKLRPFLEAKAQADDHLMQSKLSYTIVRPGALSDDPAVGTIAAGRIEDRSGSIPRADVANTLIACLDEANTVGKVFEILSGGTPIDQALQEL</sequence>
<evidence type="ECO:0000313" key="3">
    <source>
        <dbReference type="Proteomes" id="UP001595843"/>
    </source>
</evidence>
<dbReference type="Proteomes" id="UP001595843">
    <property type="component" value="Unassembled WGS sequence"/>
</dbReference>
<comment type="caution">
    <text evidence="2">The sequence shown here is derived from an EMBL/GenBank/DDBJ whole genome shotgun (WGS) entry which is preliminary data.</text>
</comment>
<dbReference type="Pfam" id="PF13460">
    <property type="entry name" value="NAD_binding_10"/>
    <property type="match status" value="1"/>
</dbReference>
<reference evidence="3" key="1">
    <citation type="journal article" date="2019" name="Int. J. Syst. Evol. Microbiol.">
        <title>The Global Catalogue of Microorganisms (GCM) 10K type strain sequencing project: providing services to taxonomists for standard genome sequencing and annotation.</title>
        <authorList>
            <consortium name="The Broad Institute Genomics Platform"/>
            <consortium name="The Broad Institute Genome Sequencing Center for Infectious Disease"/>
            <person name="Wu L."/>
            <person name="Ma J."/>
        </authorList>
    </citation>
    <scope>NUCLEOTIDE SEQUENCE [LARGE SCALE GENOMIC DNA]</scope>
    <source>
        <strain evidence="3">IBRC-M 10813</strain>
    </source>
</reference>
<organism evidence="2 3">
    <name type="scientific">Salinithrix halophila</name>
    <dbReference type="NCBI Taxonomy" id="1485204"/>
    <lineage>
        <taxon>Bacteria</taxon>
        <taxon>Bacillati</taxon>
        <taxon>Bacillota</taxon>
        <taxon>Bacilli</taxon>
        <taxon>Bacillales</taxon>
        <taxon>Thermoactinomycetaceae</taxon>
        <taxon>Salinithrix</taxon>
    </lineage>
</organism>
<dbReference type="EMBL" id="JBHSAP010000007">
    <property type="protein sequence ID" value="MFC4075798.1"/>
    <property type="molecule type" value="Genomic_DNA"/>
</dbReference>
<keyword evidence="3" id="KW-1185">Reference proteome</keyword>
<evidence type="ECO:0000313" key="2">
    <source>
        <dbReference type="EMBL" id="MFC4075798.1"/>
    </source>
</evidence>
<dbReference type="SUPFAM" id="SSF51735">
    <property type="entry name" value="NAD(P)-binding Rossmann-fold domains"/>
    <property type="match status" value="1"/>
</dbReference>
<gene>
    <name evidence="2" type="ORF">ACFOUO_03140</name>
</gene>
<accession>A0ABV8JBQ4</accession>
<evidence type="ECO:0000259" key="1">
    <source>
        <dbReference type="Pfam" id="PF13460"/>
    </source>
</evidence>